<organism evidence="1 2">
    <name type="scientific">Saprolegnia parasitica (strain CBS 223.65)</name>
    <dbReference type="NCBI Taxonomy" id="695850"/>
    <lineage>
        <taxon>Eukaryota</taxon>
        <taxon>Sar</taxon>
        <taxon>Stramenopiles</taxon>
        <taxon>Oomycota</taxon>
        <taxon>Saprolegniomycetes</taxon>
        <taxon>Saprolegniales</taxon>
        <taxon>Saprolegniaceae</taxon>
        <taxon>Saprolegnia</taxon>
    </lineage>
</organism>
<dbReference type="KEGG" id="spar:SPRG_14617"/>
<sequence length="183" mass="19684">MPGRVAEAIATPVPYGLRVDADRMEALIDGLSLVPALTSLDFCDCDLSSSAEPLMETLATTCMHLETLHVWGWDALTRREVVAVLSGTLNLPRLTSLSMVILLSPMLDVLPELVAAGRHLRTLHLETIYEKPGGVGEGKRALCRALALLQNAPFFMDALPEDTDGFVVLPELANAGHPLGAYP</sequence>
<dbReference type="Gene3D" id="3.80.10.10">
    <property type="entry name" value="Ribonuclease Inhibitor"/>
    <property type="match status" value="1"/>
</dbReference>
<dbReference type="EMBL" id="KK583323">
    <property type="protein sequence ID" value="KDO20138.1"/>
    <property type="molecule type" value="Genomic_DNA"/>
</dbReference>
<reference evidence="1 2" key="1">
    <citation type="journal article" date="2013" name="PLoS Genet.">
        <title>Distinctive expansion of potential virulence genes in the genome of the oomycete fish pathogen Saprolegnia parasitica.</title>
        <authorList>
            <person name="Jiang R.H."/>
            <person name="de Bruijn I."/>
            <person name="Haas B.J."/>
            <person name="Belmonte R."/>
            <person name="Lobach L."/>
            <person name="Christie J."/>
            <person name="van den Ackerveken G."/>
            <person name="Bottin A."/>
            <person name="Bulone V."/>
            <person name="Diaz-Moreno S.M."/>
            <person name="Dumas B."/>
            <person name="Fan L."/>
            <person name="Gaulin E."/>
            <person name="Govers F."/>
            <person name="Grenville-Briggs L.J."/>
            <person name="Horner N.R."/>
            <person name="Levin J.Z."/>
            <person name="Mammella M."/>
            <person name="Meijer H.J."/>
            <person name="Morris P."/>
            <person name="Nusbaum C."/>
            <person name="Oome S."/>
            <person name="Phillips A.J."/>
            <person name="van Rooyen D."/>
            <person name="Rzeszutek E."/>
            <person name="Saraiva M."/>
            <person name="Secombes C.J."/>
            <person name="Seidl M.F."/>
            <person name="Snel B."/>
            <person name="Stassen J.H."/>
            <person name="Sykes S."/>
            <person name="Tripathy S."/>
            <person name="van den Berg H."/>
            <person name="Vega-Arreguin J.C."/>
            <person name="Wawra S."/>
            <person name="Young S.K."/>
            <person name="Zeng Q."/>
            <person name="Dieguez-Uribeondo J."/>
            <person name="Russ C."/>
            <person name="Tyler B.M."/>
            <person name="van West P."/>
        </authorList>
    </citation>
    <scope>NUCLEOTIDE SEQUENCE [LARGE SCALE GENOMIC DNA]</scope>
    <source>
        <strain evidence="1 2">CBS 223.65</strain>
    </source>
</reference>
<keyword evidence="2" id="KW-1185">Reference proteome</keyword>
<dbReference type="InterPro" id="IPR032675">
    <property type="entry name" value="LRR_dom_sf"/>
</dbReference>
<accession>A0A067BPF5</accession>
<dbReference type="Proteomes" id="UP000030745">
    <property type="component" value="Unassembled WGS sequence"/>
</dbReference>
<evidence type="ECO:0000313" key="2">
    <source>
        <dbReference type="Proteomes" id="UP000030745"/>
    </source>
</evidence>
<evidence type="ECO:0000313" key="1">
    <source>
        <dbReference type="EMBL" id="KDO20138.1"/>
    </source>
</evidence>
<protein>
    <recommendedName>
        <fullName evidence="3">F-box domain-containing protein</fullName>
    </recommendedName>
</protein>
<evidence type="ECO:0008006" key="3">
    <source>
        <dbReference type="Google" id="ProtNLM"/>
    </source>
</evidence>
<dbReference type="SUPFAM" id="SSF52047">
    <property type="entry name" value="RNI-like"/>
    <property type="match status" value="1"/>
</dbReference>
<dbReference type="VEuPathDB" id="FungiDB:SPRG_14617"/>
<dbReference type="GeneID" id="24136412"/>
<dbReference type="RefSeq" id="XP_012209179.1">
    <property type="nucleotide sequence ID" value="XM_012353789.1"/>
</dbReference>
<name>A0A067BPF5_SAPPC</name>
<dbReference type="AlphaFoldDB" id="A0A067BPF5"/>
<gene>
    <name evidence="1" type="ORF">SPRG_14617</name>
</gene>
<proteinExistence type="predicted"/>